<dbReference type="Proteomes" id="UP000183287">
    <property type="component" value="Unassembled WGS sequence"/>
</dbReference>
<reference evidence="3" key="1">
    <citation type="submission" date="2016-10" db="EMBL/GenBank/DDBJ databases">
        <authorList>
            <person name="Varghese N."/>
            <person name="Submissions S."/>
        </authorList>
    </citation>
    <scope>NUCLEOTIDE SEQUENCE [LARGE SCALE GENOMIC DNA]</scope>
    <source>
        <strain evidence="3">Nm44</strain>
    </source>
</reference>
<accession>A0A1I4SJ42</accession>
<dbReference type="InterPro" id="IPR025745">
    <property type="entry name" value="Mrr-like_N_dom"/>
</dbReference>
<evidence type="ECO:0000313" key="2">
    <source>
        <dbReference type="EMBL" id="SFM64293.1"/>
    </source>
</evidence>
<evidence type="ECO:0000259" key="1">
    <source>
        <dbReference type="Pfam" id="PF14338"/>
    </source>
</evidence>
<dbReference type="Pfam" id="PF14338">
    <property type="entry name" value="Mrr_N"/>
    <property type="match status" value="1"/>
</dbReference>
<evidence type="ECO:0000313" key="3">
    <source>
        <dbReference type="Proteomes" id="UP000183287"/>
    </source>
</evidence>
<organism evidence="2 3">
    <name type="scientific">Nitrosomonas communis</name>
    <dbReference type="NCBI Taxonomy" id="44574"/>
    <lineage>
        <taxon>Bacteria</taxon>
        <taxon>Pseudomonadati</taxon>
        <taxon>Pseudomonadota</taxon>
        <taxon>Betaproteobacteria</taxon>
        <taxon>Nitrosomonadales</taxon>
        <taxon>Nitrosomonadaceae</taxon>
        <taxon>Nitrosomonas</taxon>
    </lineage>
</organism>
<protein>
    <submittedName>
        <fullName evidence="2">Restriction system protein</fullName>
    </submittedName>
</protein>
<dbReference type="AlphaFoldDB" id="A0A1I4SJ42"/>
<dbReference type="EMBL" id="FOUB01000041">
    <property type="protein sequence ID" value="SFM64293.1"/>
    <property type="molecule type" value="Genomic_DNA"/>
</dbReference>
<keyword evidence="3" id="KW-1185">Reference proteome</keyword>
<gene>
    <name evidence="2" type="ORF">SAMN05421863_10414</name>
</gene>
<proteinExistence type="predicted"/>
<feature type="domain" description="Restriction system protein Mrr-like N-terminal" evidence="1">
    <location>
        <begin position="16"/>
        <end position="97"/>
    </location>
</feature>
<sequence>MAKEKLSRSRELASKVIFAALQILSEKGGQAPGKEVILEVEKRVNLDDWAKAIYEKSGYVRWQSMLHFYSIDCIKAGYLVKKKGVWYLTPEGENALKLGEIDLLNAATSAYKKWKNENQPSEVIKGQDVTEEGQQGQEATIQEVEQLAIEGLKKHIQQKIPTSFRTWLLLCSVGWDITRLSSHPKGKMVELM</sequence>
<name>A0A1I4SJ42_9PROT</name>
<dbReference type="RefSeq" id="WP_218152091.1">
    <property type="nucleotide sequence ID" value="NZ_FOUB01000041.1"/>
</dbReference>